<feature type="transmembrane region" description="Helical" evidence="1">
    <location>
        <begin position="53"/>
        <end position="73"/>
    </location>
</feature>
<feature type="transmembrane region" description="Helical" evidence="1">
    <location>
        <begin position="225"/>
        <end position="249"/>
    </location>
</feature>
<comment type="caution">
    <text evidence="2">The sequence shown here is derived from an EMBL/GenBank/DDBJ whole genome shotgun (WGS) entry which is preliminary data.</text>
</comment>
<evidence type="ECO:0000313" key="2">
    <source>
        <dbReference type="EMBL" id="MDY0748913.1"/>
    </source>
</evidence>
<name>A0ABU5DRG8_9BURK</name>
<keyword evidence="1" id="KW-0812">Transmembrane</keyword>
<proteinExistence type="predicted"/>
<organism evidence="2 3">
    <name type="scientific">Roseateles agri</name>
    <dbReference type="NCBI Taxonomy" id="3098619"/>
    <lineage>
        <taxon>Bacteria</taxon>
        <taxon>Pseudomonadati</taxon>
        <taxon>Pseudomonadota</taxon>
        <taxon>Betaproteobacteria</taxon>
        <taxon>Burkholderiales</taxon>
        <taxon>Sphaerotilaceae</taxon>
        <taxon>Roseateles</taxon>
    </lineage>
</organism>
<evidence type="ECO:0008006" key="4">
    <source>
        <dbReference type="Google" id="ProtNLM"/>
    </source>
</evidence>
<evidence type="ECO:0000313" key="3">
    <source>
        <dbReference type="Proteomes" id="UP001285263"/>
    </source>
</evidence>
<reference evidence="2 3" key="1">
    <citation type="submission" date="2023-11" db="EMBL/GenBank/DDBJ databases">
        <title>Paucibacter sp. nov., isolated from fresh soil in Korea.</title>
        <authorList>
            <person name="Le N.T.T."/>
        </authorList>
    </citation>
    <scope>NUCLEOTIDE SEQUENCE [LARGE SCALE GENOMIC DNA]</scope>
    <source>
        <strain evidence="2 3">R3-3</strain>
    </source>
</reference>
<feature type="transmembrane region" description="Helical" evidence="1">
    <location>
        <begin position="261"/>
        <end position="281"/>
    </location>
</feature>
<protein>
    <recommendedName>
        <fullName evidence="4">O-antigen ligase domain-containing protein</fullName>
    </recommendedName>
</protein>
<keyword evidence="1" id="KW-0472">Membrane</keyword>
<dbReference type="RefSeq" id="WP_320426883.1">
    <property type="nucleotide sequence ID" value="NZ_JAXCLA010000012.1"/>
</dbReference>
<accession>A0ABU5DRG8</accession>
<feature type="transmembrane region" description="Helical" evidence="1">
    <location>
        <begin position="85"/>
        <end position="103"/>
    </location>
</feature>
<keyword evidence="1" id="KW-1133">Transmembrane helix</keyword>
<gene>
    <name evidence="2" type="ORF">SNE35_30730</name>
</gene>
<evidence type="ECO:0000256" key="1">
    <source>
        <dbReference type="SAM" id="Phobius"/>
    </source>
</evidence>
<dbReference type="Proteomes" id="UP001285263">
    <property type="component" value="Unassembled WGS sequence"/>
</dbReference>
<feature type="transmembrane region" description="Helical" evidence="1">
    <location>
        <begin position="385"/>
        <end position="411"/>
    </location>
</feature>
<feature type="transmembrane region" description="Helical" evidence="1">
    <location>
        <begin position="359"/>
        <end position="379"/>
    </location>
</feature>
<keyword evidence="3" id="KW-1185">Reference proteome</keyword>
<sequence>MRLAAPPLTSAPWMPPRRAALRQVLAQRRWLRWLALFPLVAATYLSKFSVPPFGAMGLAIAIPLVFGAALVGFAAGAMQLQLRRALAFALMLATLLTLQVLAADGFSPGSLALLVVIYLPYAVQLSRAERPQDDVLPFFLQTALVIGLLGIAQYVLQFALGPALAFPIENLVPAQLTMSKYNSQAVLHYGSDELRANGVFMIEPSVFSQLMAVALIAELATKRRLAWMAAFAAAILVSYSGTGIMLLAACLLFEGVARQRWALLLGALLFGALVLGIGLWAEVPMVTNIVGRSTEFGSAGSSASMRFVGGFSLFEKLLWPDLFRAFFGFGAGSLVEYAAKSPLPLADMLLFKVVFEYGIVGACAYFGFLGYCIFVGVPVPKVIRVAVFMAIVLGGMYTPFGHFLAFGLLLWRRPPAKTSPTGLAHG</sequence>
<dbReference type="EMBL" id="JAXCLA010000012">
    <property type="protein sequence ID" value="MDY0748913.1"/>
    <property type="molecule type" value="Genomic_DNA"/>
</dbReference>
<feature type="transmembrane region" description="Helical" evidence="1">
    <location>
        <begin position="138"/>
        <end position="156"/>
    </location>
</feature>
<feature type="transmembrane region" description="Helical" evidence="1">
    <location>
        <begin position="109"/>
        <end position="126"/>
    </location>
</feature>
<feature type="transmembrane region" description="Helical" evidence="1">
    <location>
        <begin position="30"/>
        <end position="47"/>
    </location>
</feature>